<dbReference type="PANTHER" id="PTHR43201:SF8">
    <property type="entry name" value="ACYL-COA SYNTHETASE FAMILY MEMBER 3"/>
    <property type="match status" value="1"/>
</dbReference>
<dbReference type="SUPFAM" id="SSF56801">
    <property type="entry name" value="Acetyl-CoA synthetase-like"/>
    <property type="match status" value="1"/>
</dbReference>
<accession>Q0S071</accession>
<dbReference type="GO" id="GO:0031956">
    <property type="term" value="F:medium-chain fatty acid-CoA ligase activity"/>
    <property type="evidence" value="ECO:0007669"/>
    <property type="project" value="TreeGrafter"/>
</dbReference>
<dbReference type="Gene3D" id="3.40.50.12780">
    <property type="entry name" value="N-terminal domain of ligase-like"/>
    <property type="match status" value="1"/>
</dbReference>
<gene>
    <name evidence="3" type="ordered locus">RHA1_ro08018</name>
</gene>
<feature type="domain" description="AMP-dependent synthetase/ligase" evidence="2">
    <location>
        <begin position="16"/>
        <end position="268"/>
    </location>
</feature>
<dbReference type="EMBL" id="CP000432">
    <property type="protein sequence ID" value="ABG99065.1"/>
    <property type="molecule type" value="Genomic_DNA"/>
</dbReference>
<dbReference type="AlphaFoldDB" id="Q0S071"/>
<dbReference type="GO" id="GO:0006631">
    <property type="term" value="P:fatty acid metabolic process"/>
    <property type="evidence" value="ECO:0007669"/>
    <property type="project" value="TreeGrafter"/>
</dbReference>
<dbReference type="Pfam" id="PF00501">
    <property type="entry name" value="AMP-binding"/>
    <property type="match status" value="1"/>
</dbReference>
<sequence length="300" mass="32798">MPSQSVRVERPGVRFARELEGFGDAPALITPDETVTYRDLAERVERQASQLGGTRRLVLVAGANEIDLIVTYLAALVAGHPVLLAPGDNPDSLGGLIAAYRPDVVVRSADGRTVVEEQRERSAHLLHPDLALLLSTSGSTGSPKLVRLSHRNVQTNAESIAEYLDIRDTDRAVTTLPMHYCYGLSVIHSHLVRGAALILTTRSVTDPGFWDLVRAHRATTFAGVPYTFDLLDRIGFDEMDLPDLRYITQAGGRLPPDRVRTYAELGRRHGPILFAVPQNGCAGLHRCLLCAVARRVGLNM</sequence>
<organism evidence="3 4">
    <name type="scientific">Rhodococcus jostii (strain RHA1)</name>
    <dbReference type="NCBI Taxonomy" id="101510"/>
    <lineage>
        <taxon>Bacteria</taxon>
        <taxon>Bacillati</taxon>
        <taxon>Actinomycetota</taxon>
        <taxon>Actinomycetes</taxon>
        <taxon>Mycobacteriales</taxon>
        <taxon>Nocardiaceae</taxon>
        <taxon>Rhodococcus</taxon>
    </lineage>
</organism>
<comment type="similarity">
    <text evidence="1">Belongs to the ATP-dependent AMP-binding enzyme family.</text>
</comment>
<dbReference type="InterPro" id="IPR000873">
    <property type="entry name" value="AMP-dep_synth/lig_dom"/>
</dbReference>
<dbReference type="PATRIC" id="fig|101510.16.peg.7364"/>
<proteinExistence type="inferred from homology"/>
<reference evidence="4" key="1">
    <citation type="journal article" date="2006" name="Proc. Natl. Acad. Sci. U.S.A.">
        <title>The complete genome of Rhodococcus sp. RHA1 provides insights into a catabolic powerhouse.</title>
        <authorList>
            <person name="McLeod M.P."/>
            <person name="Warren R.L."/>
            <person name="Hsiao W.W.L."/>
            <person name="Araki N."/>
            <person name="Myhre M."/>
            <person name="Fernandes C."/>
            <person name="Miyazawa D."/>
            <person name="Wong W."/>
            <person name="Lillquist A.L."/>
            <person name="Wang D."/>
            <person name="Dosanjh M."/>
            <person name="Hara H."/>
            <person name="Petrescu A."/>
            <person name="Morin R.D."/>
            <person name="Yang G."/>
            <person name="Stott J.M."/>
            <person name="Schein J.E."/>
            <person name="Shin H."/>
            <person name="Smailus D."/>
            <person name="Siddiqui A.S."/>
            <person name="Marra M.A."/>
            <person name="Jones S.J.M."/>
            <person name="Holt R."/>
            <person name="Brinkman F.S.L."/>
            <person name="Miyauchi K."/>
            <person name="Fukuda M."/>
            <person name="Davies J.E."/>
            <person name="Mohn W.W."/>
            <person name="Eltis L.D."/>
        </authorList>
    </citation>
    <scope>NUCLEOTIDE SEQUENCE [LARGE SCALE GENOMIC DNA]</scope>
    <source>
        <strain evidence="4">RHA1</strain>
    </source>
</reference>
<dbReference type="PANTHER" id="PTHR43201">
    <property type="entry name" value="ACYL-COA SYNTHETASE"/>
    <property type="match status" value="1"/>
</dbReference>
<geneLocation type="plasmid" evidence="3 4">
    <name>pRHL1</name>
</geneLocation>
<evidence type="ECO:0000313" key="4">
    <source>
        <dbReference type="Proteomes" id="UP000008710"/>
    </source>
</evidence>
<dbReference type="InterPro" id="IPR042099">
    <property type="entry name" value="ANL_N_sf"/>
</dbReference>
<name>Q0S071_RHOJR</name>
<dbReference type="HOGENOM" id="CLU_927115_0_0_11"/>
<evidence type="ECO:0000259" key="2">
    <source>
        <dbReference type="Pfam" id="PF00501"/>
    </source>
</evidence>
<protein>
    <submittedName>
        <fullName evidence="3">Probable long chain acyl-CoA synthetase</fullName>
    </submittedName>
</protein>
<keyword evidence="3" id="KW-0614">Plasmid</keyword>
<evidence type="ECO:0000313" key="3">
    <source>
        <dbReference type="EMBL" id="ABG99065.1"/>
    </source>
</evidence>
<dbReference type="KEGG" id="rha:RHA1_ro08018"/>
<dbReference type="Proteomes" id="UP000008710">
    <property type="component" value="Plasmid pRHL1"/>
</dbReference>
<evidence type="ECO:0000256" key="1">
    <source>
        <dbReference type="ARBA" id="ARBA00006432"/>
    </source>
</evidence>